<protein>
    <submittedName>
        <fullName evidence="4">Uncharacterized membrane protein, DUF4010 family</fullName>
    </submittedName>
</protein>
<feature type="domain" description="DUF4010" evidence="3">
    <location>
        <begin position="185"/>
        <end position="392"/>
    </location>
</feature>
<feature type="transmembrane region" description="Helical" evidence="1">
    <location>
        <begin position="369"/>
        <end position="393"/>
    </location>
</feature>
<dbReference type="PANTHER" id="PTHR39084">
    <property type="entry name" value="MEMBRANE PROTEIN-RELATED"/>
    <property type="match status" value="1"/>
</dbReference>
<feature type="transmembrane region" description="Helical" evidence="1">
    <location>
        <begin position="239"/>
        <end position="257"/>
    </location>
</feature>
<evidence type="ECO:0000256" key="1">
    <source>
        <dbReference type="SAM" id="Phobius"/>
    </source>
</evidence>
<proteinExistence type="predicted"/>
<dbReference type="RefSeq" id="WP_054966948.1">
    <property type="nucleotide sequence ID" value="NZ_FMUN01000001.1"/>
</dbReference>
<gene>
    <name evidence="4" type="ORF">SAMN05661077_0354</name>
</gene>
<dbReference type="Pfam" id="PF02308">
    <property type="entry name" value="MgtC"/>
    <property type="match status" value="1"/>
</dbReference>
<feature type="transmembrane region" description="Helical" evidence="1">
    <location>
        <begin position="399"/>
        <end position="418"/>
    </location>
</feature>
<dbReference type="InterPro" id="IPR025105">
    <property type="entry name" value="DUF4010"/>
</dbReference>
<dbReference type="Proteomes" id="UP000183104">
    <property type="component" value="Unassembled WGS sequence"/>
</dbReference>
<evidence type="ECO:0000259" key="3">
    <source>
        <dbReference type="Pfam" id="PF13194"/>
    </source>
</evidence>
<evidence type="ECO:0000259" key="2">
    <source>
        <dbReference type="Pfam" id="PF02308"/>
    </source>
</evidence>
<dbReference type="EMBL" id="FMUN01000001">
    <property type="protein sequence ID" value="SCX77267.1"/>
    <property type="molecule type" value="Genomic_DNA"/>
</dbReference>
<dbReference type="PANTHER" id="PTHR39084:SF1">
    <property type="entry name" value="DUF4010 DOMAIN-CONTAINING PROTEIN"/>
    <property type="match status" value="1"/>
</dbReference>
<name>A0A0P9CR03_9GAMM</name>
<feature type="transmembrane region" description="Helical" evidence="1">
    <location>
        <begin position="269"/>
        <end position="290"/>
    </location>
</feature>
<feature type="transmembrane region" description="Helical" evidence="1">
    <location>
        <begin position="93"/>
        <end position="111"/>
    </location>
</feature>
<feature type="transmembrane region" description="Helical" evidence="1">
    <location>
        <begin position="117"/>
        <end position="135"/>
    </location>
</feature>
<keyword evidence="1" id="KW-0812">Transmembrane</keyword>
<reference evidence="5" key="1">
    <citation type="submission" date="2016-10" db="EMBL/GenBank/DDBJ databases">
        <authorList>
            <person name="Varghese N."/>
        </authorList>
    </citation>
    <scope>NUCLEOTIDE SEQUENCE [LARGE SCALE GENOMIC DNA]</scope>
    <source>
        <strain evidence="5">HL 19</strain>
    </source>
</reference>
<evidence type="ECO:0000313" key="5">
    <source>
        <dbReference type="Proteomes" id="UP000183104"/>
    </source>
</evidence>
<organism evidence="4 5">
    <name type="scientific">Thiohalorhabdus denitrificans</name>
    <dbReference type="NCBI Taxonomy" id="381306"/>
    <lineage>
        <taxon>Bacteria</taxon>
        <taxon>Pseudomonadati</taxon>
        <taxon>Pseudomonadota</taxon>
        <taxon>Gammaproteobacteria</taxon>
        <taxon>Thiohalorhabdales</taxon>
        <taxon>Thiohalorhabdaceae</taxon>
        <taxon>Thiohalorhabdus</taxon>
    </lineage>
</organism>
<feature type="transmembrane region" description="Helical" evidence="1">
    <location>
        <begin position="38"/>
        <end position="56"/>
    </location>
</feature>
<dbReference type="PATRIC" id="fig|381306.5.peg.1654"/>
<feature type="transmembrane region" description="Helical" evidence="1">
    <location>
        <begin position="338"/>
        <end position="357"/>
    </location>
</feature>
<keyword evidence="1" id="KW-1133">Transmembrane helix</keyword>
<feature type="transmembrane region" description="Helical" evidence="1">
    <location>
        <begin position="62"/>
        <end position="81"/>
    </location>
</feature>
<dbReference type="InterPro" id="IPR049177">
    <property type="entry name" value="MgtC_SapB_SrpB_YhiD_N"/>
</dbReference>
<sequence length="419" mass="42937">MEALALFQRLGLALALGLLIGLERGWQMRERAEGGRLAGLRTFGLTGLMGGVWAVLAEDFGAPALGLGFLALAAVVILAHLQMVRAGDEPDYGITSVVALLLTFAFGALAVTGYMAVAAAGAVITALLLGLKPVLHGWLRRLTEPELFAALKLLLISVVILPVLPNQGMGPWGALNPYTLWWMVVLIAGISFVGYFAIKLIGPHRGVPLTGLAGGLASSTATTLSFSRMGRREPGLRRLLAAGVAVSAATMFPRIVLEAAVVNPSVVTVLGPVMATMTALGFAAAGFLWWQSGEGDAPGDMALKNPFEIGPALQFGVLLAAIMLLAEGARVWLGDAGVYLLAAVSGLTDVDAITLSLSRMARGDLETEVAAHAIILAAAVNTLVKGGLVVAIAGRGMGGPVAAAFGVVLAGGLATVVAL</sequence>
<feature type="transmembrane region" description="Helical" evidence="1">
    <location>
        <begin position="311"/>
        <end position="332"/>
    </location>
</feature>
<feature type="transmembrane region" description="Helical" evidence="1">
    <location>
        <begin position="147"/>
        <end position="164"/>
    </location>
</feature>
<keyword evidence="1" id="KW-0472">Membrane</keyword>
<dbReference type="AlphaFoldDB" id="A0A0P9CR03"/>
<feature type="transmembrane region" description="Helical" evidence="1">
    <location>
        <begin position="179"/>
        <end position="198"/>
    </location>
</feature>
<accession>A0A0P9CR03</accession>
<keyword evidence="5" id="KW-1185">Reference proteome</keyword>
<feature type="domain" description="MgtC/SapB/SrpB/YhiD N-terminal" evidence="2">
    <location>
        <begin position="10"/>
        <end position="137"/>
    </location>
</feature>
<dbReference type="Pfam" id="PF13194">
    <property type="entry name" value="DUF4010"/>
    <property type="match status" value="1"/>
</dbReference>
<feature type="transmembrane region" description="Helical" evidence="1">
    <location>
        <begin position="6"/>
        <end position="26"/>
    </location>
</feature>
<evidence type="ECO:0000313" key="4">
    <source>
        <dbReference type="EMBL" id="SCX77267.1"/>
    </source>
</evidence>